<name>A0ABU0BVA7_9HYPH</name>
<protein>
    <recommendedName>
        <fullName evidence="5">Right handed beta helix region</fullName>
    </recommendedName>
</protein>
<dbReference type="RefSeq" id="WP_307233727.1">
    <property type="nucleotide sequence ID" value="NZ_JAUSVF010000002.1"/>
</dbReference>
<feature type="region of interest" description="Disordered" evidence="1">
    <location>
        <begin position="248"/>
        <end position="274"/>
    </location>
</feature>
<keyword evidence="2" id="KW-0732">Signal</keyword>
<accession>A0ABU0BVA7</accession>
<evidence type="ECO:0000313" key="3">
    <source>
        <dbReference type="EMBL" id="MDQ0322170.1"/>
    </source>
</evidence>
<dbReference type="Proteomes" id="UP001230207">
    <property type="component" value="Unassembled WGS sequence"/>
</dbReference>
<dbReference type="SMART" id="SM00710">
    <property type="entry name" value="PbH1"/>
    <property type="match status" value="5"/>
</dbReference>
<feature type="compositionally biased region" description="Polar residues" evidence="1">
    <location>
        <begin position="248"/>
        <end position="264"/>
    </location>
</feature>
<feature type="signal peptide" evidence="2">
    <location>
        <begin position="1"/>
        <end position="24"/>
    </location>
</feature>
<dbReference type="EMBL" id="JAUSVF010000002">
    <property type="protein sequence ID" value="MDQ0322170.1"/>
    <property type="molecule type" value="Genomic_DNA"/>
</dbReference>
<organism evidence="3 4">
    <name type="scientific">Pararhizobium capsulatum DSM 1112</name>
    <dbReference type="NCBI Taxonomy" id="1121113"/>
    <lineage>
        <taxon>Bacteria</taxon>
        <taxon>Pseudomonadati</taxon>
        <taxon>Pseudomonadota</taxon>
        <taxon>Alphaproteobacteria</taxon>
        <taxon>Hyphomicrobiales</taxon>
        <taxon>Rhizobiaceae</taxon>
        <taxon>Rhizobium/Agrobacterium group</taxon>
        <taxon>Pararhizobium</taxon>
    </lineage>
</organism>
<dbReference type="SUPFAM" id="SSF51126">
    <property type="entry name" value="Pectin lyase-like"/>
    <property type="match status" value="1"/>
</dbReference>
<evidence type="ECO:0000256" key="1">
    <source>
        <dbReference type="SAM" id="MobiDB-lite"/>
    </source>
</evidence>
<gene>
    <name evidence="3" type="ORF">QO002_004376</name>
</gene>
<dbReference type="InterPro" id="IPR006626">
    <property type="entry name" value="PbH1"/>
</dbReference>
<reference evidence="3 4" key="1">
    <citation type="submission" date="2023-07" db="EMBL/GenBank/DDBJ databases">
        <title>Genomic Encyclopedia of Type Strains, Phase IV (KMG-IV): sequencing the most valuable type-strain genomes for metagenomic binning, comparative biology and taxonomic classification.</title>
        <authorList>
            <person name="Goeker M."/>
        </authorList>
    </citation>
    <scope>NUCLEOTIDE SEQUENCE [LARGE SCALE GENOMIC DNA]</scope>
    <source>
        <strain evidence="3 4">DSM 1112</strain>
    </source>
</reference>
<keyword evidence="4" id="KW-1185">Reference proteome</keyword>
<comment type="caution">
    <text evidence="3">The sequence shown here is derived from an EMBL/GenBank/DDBJ whole genome shotgun (WGS) entry which is preliminary data.</text>
</comment>
<dbReference type="InterPro" id="IPR011050">
    <property type="entry name" value="Pectin_lyase_fold/virulence"/>
</dbReference>
<evidence type="ECO:0000313" key="4">
    <source>
        <dbReference type="Proteomes" id="UP001230207"/>
    </source>
</evidence>
<sequence>MTKRKFVLAVFLQLSGFGAPPVVAAQTGVPAGTVLTRYDGTYTVSRDSAVVSNLEVHGNVIVIARNVTMKHIRVVSNTPWHAVQLSEGASGFTLQDSEIDGAGKTVNAVYGFGSFLRNDLHDVENGINVIGPSIIRDNHIHSLRGGSDAHYDGIEINGGYDIDISGNTIVNDHGQTSAIMLDNYFGGLSDITIDSNHLVGGGYTVYLDGRFAGGIVNDRSISITNNRIGCGAWGNFALYGNNPHMDGNSSLNDAQTRCPASTQDEATDAPKTRP</sequence>
<evidence type="ECO:0008006" key="5">
    <source>
        <dbReference type="Google" id="ProtNLM"/>
    </source>
</evidence>
<feature type="chain" id="PRO_5046038510" description="Right handed beta helix region" evidence="2">
    <location>
        <begin position="25"/>
        <end position="274"/>
    </location>
</feature>
<proteinExistence type="predicted"/>
<evidence type="ECO:0000256" key="2">
    <source>
        <dbReference type="SAM" id="SignalP"/>
    </source>
</evidence>